<feature type="region of interest" description="Domain IV, binds dsDNA" evidence="8">
    <location>
        <begin position="317"/>
        <end position="438"/>
    </location>
</feature>
<dbReference type="AlphaFoldDB" id="A0A7C4YD77"/>
<dbReference type="PANTHER" id="PTHR30050">
    <property type="entry name" value="CHROMOSOMAL REPLICATION INITIATOR PROTEIN DNAA"/>
    <property type="match status" value="1"/>
</dbReference>
<reference evidence="14" key="1">
    <citation type="journal article" date="2020" name="mSystems">
        <title>Genome- and Community-Level Interaction Insights into Carbon Utilization and Element Cycling Functions of Hydrothermarchaeota in Hydrothermal Sediment.</title>
        <authorList>
            <person name="Zhou Z."/>
            <person name="Liu Y."/>
            <person name="Xu W."/>
            <person name="Pan J."/>
            <person name="Luo Z.H."/>
            <person name="Li M."/>
        </authorList>
    </citation>
    <scope>NUCLEOTIDE SEQUENCE [LARGE SCALE GENOMIC DNA]</scope>
    <source>
        <strain evidence="14">SpSt-780</strain>
    </source>
</reference>
<evidence type="ECO:0000256" key="8">
    <source>
        <dbReference type="HAMAP-Rule" id="MF_00377"/>
    </source>
</evidence>
<gene>
    <name evidence="8 14" type="primary">dnaA</name>
    <name evidence="14" type="ORF">ENV67_06245</name>
</gene>
<protein>
    <recommendedName>
        <fullName evidence="8 9">Chromosomal replication initiator protein DnaA</fullName>
    </recommendedName>
</protein>
<evidence type="ECO:0000256" key="6">
    <source>
        <dbReference type="ARBA" id="ARBA00023121"/>
    </source>
</evidence>
<dbReference type="GO" id="GO:0006275">
    <property type="term" value="P:regulation of DNA replication"/>
    <property type="evidence" value="ECO:0007669"/>
    <property type="project" value="UniProtKB-UniRule"/>
</dbReference>
<evidence type="ECO:0000256" key="11">
    <source>
        <dbReference type="RuleBase" id="RU004227"/>
    </source>
</evidence>
<dbReference type="FunFam" id="3.40.50.300:FF:000668">
    <property type="entry name" value="Chromosomal replication initiator protein DnaA"/>
    <property type="match status" value="1"/>
</dbReference>
<dbReference type="SMART" id="SM00382">
    <property type="entry name" value="AAA"/>
    <property type="match status" value="1"/>
</dbReference>
<evidence type="ECO:0000256" key="3">
    <source>
        <dbReference type="ARBA" id="ARBA00022705"/>
    </source>
</evidence>
<comment type="caution">
    <text evidence="8">Lacks conserved residue(s) required for the propagation of feature annotation.</text>
</comment>
<comment type="similarity">
    <text evidence="1 8 11">Belongs to the DnaA family.</text>
</comment>
<accession>A0A7C4YD77</accession>
<feature type="binding site" evidence="8">
    <location>
        <position position="144"/>
    </location>
    <ligand>
        <name>ATP</name>
        <dbReference type="ChEBI" id="CHEBI:30616"/>
    </ligand>
</feature>
<dbReference type="HAMAP" id="MF_00377">
    <property type="entry name" value="DnaA_bact"/>
    <property type="match status" value="1"/>
</dbReference>
<evidence type="ECO:0000256" key="1">
    <source>
        <dbReference type="ARBA" id="ARBA00006583"/>
    </source>
</evidence>
<dbReference type="GO" id="GO:0005886">
    <property type="term" value="C:plasma membrane"/>
    <property type="evidence" value="ECO:0007669"/>
    <property type="project" value="TreeGrafter"/>
</dbReference>
<dbReference type="GO" id="GO:0006270">
    <property type="term" value="P:DNA replication initiation"/>
    <property type="evidence" value="ECO:0007669"/>
    <property type="project" value="UniProtKB-UniRule"/>
</dbReference>
<dbReference type="NCBIfam" id="TIGR00362">
    <property type="entry name" value="DnaA"/>
    <property type="match status" value="1"/>
</dbReference>
<dbReference type="PRINTS" id="PR00051">
    <property type="entry name" value="DNAA"/>
</dbReference>
<comment type="caution">
    <text evidence="14">The sequence shown here is derived from an EMBL/GenBank/DDBJ whole genome shotgun (WGS) entry which is preliminary data.</text>
</comment>
<organism evidence="14">
    <name type="scientific">candidate division WOR-3 bacterium</name>
    <dbReference type="NCBI Taxonomy" id="2052148"/>
    <lineage>
        <taxon>Bacteria</taxon>
        <taxon>Bacteria division WOR-3</taxon>
    </lineage>
</organism>
<dbReference type="Pfam" id="PF00308">
    <property type="entry name" value="Bac_DnaA"/>
    <property type="match status" value="1"/>
</dbReference>
<dbReference type="GO" id="GO:0005737">
    <property type="term" value="C:cytoplasm"/>
    <property type="evidence" value="ECO:0007669"/>
    <property type="project" value="UniProtKB-SubCell"/>
</dbReference>
<comment type="function">
    <text evidence="8 10">Plays an essential role in the initiation and regulation of chromosomal replication. ATP-DnaA binds to the origin of replication (oriC) to initiate formation of the DNA replication initiation complex once per cell cycle. Binds the DnaA box (a 9 base pair repeat at the origin) and separates the double-stranded (ds)DNA. Forms a right-handed helical filament on oriC DNA; dsDNA binds to the exterior of the filament while single-stranded (ss)DNA is stabiized in the filament's interior. The ATP-DnaA-oriC complex binds and stabilizes one strand of the AT-rich DNA unwinding element (DUE), permitting loading of DNA polymerase. After initiation quickly degrades to an ADP-DnaA complex that is not apt for DNA replication. Binds acidic phospholipids.</text>
</comment>
<dbReference type="Gene3D" id="1.10.8.60">
    <property type="match status" value="1"/>
</dbReference>
<evidence type="ECO:0000256" key="7">
    <source>
        <dbReference type="ARBA" id="ARBA00023125"/>
    </source>
</evidence>
<feature type="binding site" evidence="8">
    <location>
        <position position="148"/>
    </location>
    <ligand>
        <name>ATP</name>
        <dbReference type="ChEBI" id="CHEBI:30616"/>
    </ligand>
</feature>
<dbReference type="InterPro" id="IPR013159">
    <property type="entry name" value="DnaA_C"/>
</dbReference>
<dbReference type="SUPFAM" id="SSF48295">
    <property type="entry name" value="TrpR-like"/>
    <property type="match status" value="1"/>
</dbReference>
<evidence type="ECO:0000313" key="14">
    <source>
        <dbReference type="EMBL" id="HGW92120.1"/>
    </source>
</evidence>
<dbReference type="Pfam" id="PF11638">
    <property type="entry name" value="DnaA_N"/>
    <property type="match status" value="1"/>
</dbReference>
<dbReference type="SUPFAM" id="SSF52540">
    <property type="entry name" value="P-loop containing nucleoside triphosphate hydrolases"/>
    <property type="match status" value="1"/>
</dbReference>
<dbReference type="Gene3D" id="3.30.300.180">
    <property type="match status" value="1"/>
</dbReference>
<dbReference type="GO" id="GO:0005524">
    <property type="term" value="F:ATP binding"/>
    <property type="evidence" value="ECO:0007669"/>
    <property type="project" value="UniProtKB-UniRule"/>
</dbReference>
<dbReference type="GO" id="GO:0003688">
    <property type="term" value="F:DNA replication origin binding"/>
    <property type="evidence" value="ECO:0007669"/>
    <property type="project" value="UniProtKB-UniRule"/>
</dbReference>
<dbReference type="CDD" id="cd00009">
    <property type="entry name" value="AAA"/>
    <property type="match status" value="1"/>
</dbReference>
<feature type="domain" description="Chromosomal replication initiator DnaA C-terminal" evidence="13">
    <location>
        <begin position="344"/>
        <end position="412"/>
    </location>
</feature>
<name>A0A7C4YD77_UNCW3</name>
<dbReference type="Gene3D" id="3.40.50.300">
    <property type="entry name" value="P-loop containing nucleotide triphosphate hydrolases"/>
    <property type="match status" value="1"/>
</dbReference>
<dbReference type="CDD" id="cd06571">
    <property type="entry name" value="Bac_DnaA_C"/>
    <property type="match status" value="1"/>
</dbReference>
<evidence type="ECO:0000256" key="10">
    <source>
        <dbReference type="RuleBase" id="RU000577"/>
    </source>
</evidence>
<dbReference type="SMART" id="SM00760">
    <property type="entry name" value="Bac_DnaA_C"/>
    <property type="match status" value="1"/>
</dbReference>
<evidence type="ECO:0000256" key="4">
    <source>
        <dbReference type="ARBA" id="ARBA00022741"/>
    </source>
</evidence>
<keyword evidence="3 8" id="KW-0235">DNA replication</keyword>
<keyword evidence="2 8" id="KW-0963">Cytoplasm</keyword>
<dbReference type="InterPro" id="IPR013317">
    <property type="entry name" value="DnaA_dom"/>
</dbReference>
<keyword evidence="4 8" id="KW-0547">Nucleotide-binding</keyword>
<dbReference type="Gene3D" id="1.10.1750.10">
    <property type="match status" value="1"/>
</dbReference>
<dbReference type="InterPro" id="IPR003593">
    <property type="entry name" value="AAA+_ATPase"/>
</dbReference>
<keyword evidence="5 8" id="KW-0067">ATP-binding</keyword>
<dbReference type="InterPro" id="IPR038454">
    <property type="entry name" value="DnaA_N_sf"/>
</dbReference>
<feature type="region of interest" description="Domain I, interacts with DnaA modulators" evidence="8">
    <location>
        <begin position="1"/>
        <end position="96"/>
    </location>
</feature>
<keyword evidence="7 8" id="KW-0238">DNA-binding</keyword>
<keyword evidence="6 8" id="KW-0446">Lipid-binding</keyword>
<dbReference type="InterPro" id="IPR024633">
    <property type="entry name" value="DnaA_N_dom"/>
</dbReference>
<dbReference type="InterPro" id="IPR018312">
    <property type="entry name" value="Chromosome_initiator_DnaA_CS"/>
</dbReference>
<evidence type="ECO:0000259" key="12">
    <source>
        <dbReference type="SMART" id="SM00382"/>
    </source>
</evidence>
<feature type="region of interest" description="Domain III, AAA+ region" evidence="8">
    <location>
        <begin position="100"/>
        <end position="316"/>
    </location>
</feature>
<dbReference type="InterPro" id="IPR001957">
    <property type="entry name" value="Chromosome_initiator_DnaA"/>
</dbReference>
<dbReference type="EMBL" id="DTHG01000079">
    <property type="protein sequence ID" value="HGW92120.1"/>
    <property type="molecule type" value="Genomic_DNA"/>
</dbReference>
<dbReference type="PROSITE" id="PS01008">
    <property type="entry name" value="DNAA"/>
    <property type="match status" value="1"/>
</dbReference>
<feature type="domain" description="AAA+ ATPase" evidence="12">
    <location>
        <begin position="133"/>
        <end position="267"/>
    </location>
</feature>
<dbReference type="InterPro" id="IPR020591">
    <property type="entry name" value="Chromosome_initiator_DnaA-like"/>
</dbReference>
<comment type="domain">
    <text evidence="8">Domain I is involved in oligomerization and binding regulators, domain II is flexibile and of varying length in different bacteria, domain III forms the AAA+ region, while domain IV binds dsDNA.</text>
</comment>
<dbReference type="PANTHER" id="PTHR30050:SF2">
    <property type="entry name" value="CHROMOSOMAL REPLICATION INITIATOR PROTEIN DNAA"/>
    <property type="match status" value="1"/>
</dbReference>
<dbReference type="InterPro" id="IPR010921">
    <property type="entry name" value="Trp_repressor/repl_initiator"/>
</dbReference>
<sequence length="438" mass="50781">MEEWNKVLDLLKENIGEGAFKAWFEDILFTGIQEGIIYLEISDEFRLSWVLEHYLKSIKECVKEVYGKELEIRFLVKKKLKEEKEEDVVFIKKEEEFKTNLIDRYTFDSFVVGKCNEFAYSASLAVSKAPGRAYNPLFLYGGVGLGKTHLMNAIGNFIMDTYSNLRILYIPTEVFLNEMIQAIQNNRMMDFKNKYRSLDVLLIDDIHFLSNKESLQEEFFHTFNTLYNEKKQIVITSDRPPKELVALQERIVSRFMWGLIVDLKPPDFETRLAILRKKSEDDGIVLSDELLNFLATNIKSNIRALEGAVIKLLYWSSITKNEITLDVAREVLKDIITPMKCELTPDDIIKAVCNFFNISISDIIGKSRMKNVVLPRQITIYLMRNLTSLSLKEIGNLFGKDHTTIIHSIEKIQDLKKDRKVKDIIDRITSELEGGKNV</sequence>
<feature type="binding site" evidence="8">
    <location>
        <position position="147"/>
    </location>
    <ligand>
        <name>ATP</name>
        <dbReference type="ChEBI" id="CHEBI:30616"/>
    </ligand>
</feature>
<evidence type="ECO:0000256" key="5">
    <source>
        <dbReference type="ARBA" id="ARBA00022840"/>
    </source>
</evidence>
<dbReference type="GO" id="GO:0008289">
    <property type="term" value="F:lipid binding"/>
    <property type="evidence" value="ECO:0007669"/>
    <property type="project" value="UniProtKB-KW"/>
</dbReference>
<comment type="subunit">
    <text evidence="8">Oligomerizes as a right-handed, spiral filament on DNA at oriC.</text>
</comment>
<dbReference type="InterPro" id="IPR027417">
    <property type="entry name" value="P-loop_NTPase"/>
</dbReference>
<evidence type="ECO:0000256" key="2">
    <source>
        <dbReference type="ARBA" id="ARBA00022490"/>
    </source>
</evidence>
<evidence type="ECO:0000256" key="9">
    <source>
        <dbReference type="NCBIfam" id="TIGR00362"/>
    </source>
</evidence>
<dbReference type="Pfam" id="PF08299">
    <property type="entry name" value="Bac_DnaA_C"/>
    <property type="match status" value="1"/>
</dbReference>
<evidence type="ECO:0000259" key="13">
    <source>
        <dbReference type="SMART" id="SM00760"/>
    </source>
</evidence>
<comment type="subcellular location">
    <subcellularLocation>
        <location evidence="8">Cytoplasm</location>
    </subcellularLocation>
</comment>
<proteinExistence type="inferred from homology"/>
<feature type="binding site" evidence="8">
    <location>
        <position position="146"/>
    </location>
    <ligand>
        <name>ATP</name>
        <dbReference type="ChEBI" id="CHEBI:30616"/>
    </ligand>
</feature>